<dbReference type="Proteomes" id="UP000009097">
    <property type="component" value="Unassembled WGS sequence"/>
</dbReference>
<feature type="compositionally biased region" description="Polar residues" evidence="1">
    <location>
        <begin position="8"/>
        <end position="17"/>
    </location>
</feature>
<evidence type="ECO:0008006" key="4">
    <source>
        <dbReference type="Google" id="ProtNLM"/>
    </source>
</evidence>
<feature type="region of interest" description="Disordered" evidence="1">
    <location>
        <begin position="1"/>
        <end position="37"/>
    </location>
</feature>
<gene>
    <name evidence="2" type="ORF">FOXG_19869</name>
</gene>
<dbReference type="RefSeq" id="XP_018245668.1">
    <property type="nucleotide sequence ID" value="XM_018400152.1"/>
</dbReference>
<feature type="compositionally biased region" description="Basic and acidic residues" evidence="1">
    <location>
        <begin position="225"/>
        <end position="234"/>
    </location>
</feature>
<dbReference type="OrthoDB" id="3546279at2759"/>
<dbReference type="AlphaFoldDB" id="A0A0J9V926"/>
<reference evidence="2" key="1">
    <citation type="submission" date="2007-04" db="EMBL/GenBank/DDBJ databases">
        <authorList>
            <consortium name="The Broad Institute Genome Sequencing Platform"/>
            <person name="Birren B."/>
            <person name="Lander E."/>
            <person name="Galagan J."/>
            <person name="Nusbaum C."/>
            <person name="Devon K."/>
            <person name="Ma L.-J."/>
            <person name="Jaffe D."/>
            <person name="Butler J."/>
            <person name="Alvarez P."/>
            <person name="Gnerre S."/>
            <person name="Grabherr M."/>
            <person name="Kleber M."/>
            <person name="Mauceli E."/>
            <person name="Brockman W."/>
            <person name="MacCallum I.A."/>
            <person name="Young S."/>
            <person name="LaButti K."/>
            <person name="DeCaprio D."/>
            <person name="Crawford M."/>
            <person name="Koehrsen M."/>
            <person name="Engels R."/>
            <person name="Montgomery P."/>
            <person name="Pearson M."/>
            <person name="Howarth C."/>
            <person name="Larson L."/>
            <person name="White J."/>
            <person name="O'Leary S."/>
            <person name="Kodira C."/>
            <person name="Zeng Q."/>
            <person name="Yandava C."/>
            <person name="Alvarado L."/>
            <person name="Kistler C."/>
            <person name="Shim W.-B."/>
            <person name="Kang S."/>
            <person name="Woloshuk C."/>
        </authorList>
    </citation>
    <scope>NUCLEOTIDE SEQUENCE</scope>
    <source>
        <strain evidence="2">4287</strain>
    </source>
</reference>
<proteinExistence type="predicted"/>
<accession>A0A0J9V926</accession>
<dbReference type="GO" id="GO:0001228">
    <property type="term" value="F:DNA-binding transcription activator activity, RNA polymerase II-specific"/>
    <property type="evidence" value="ECO:0007669"/>
    <property type="project" value="TreeGrafter"/>
</dbReference>
<dbReference type="EMBL" id="DS231705">
    <property type="protein sequence ID" value="KNB07623.1"/>
    <property type="molecule type" value="Genomic_DNA"/>
</dbReference>
<dbReference type="PANTHER" id="PTHR47784:SF5">
    <property type="entry name" value="STEROL UPTAKE CONTROL PROTEIN 2"/>
    <property type="match status" value="1"/>
</dbReference>
<evidence type="ECO:0000256" key="1">
    <source>
        <dbReference type="SAM" id="MobiDB-lite"/>
    </source>
</evidence>
<evidence type="ECO:0000313" key="2">
    <source>
        <dbReference type="EMBL" id="KNB07623.1"/>
    </source>
</evidence>
<organism evidence="2 3">
    <name type="scientific">Fusarium oxysporum f. sp. lycopersici (strain 4287 / CBS 123668 / FGSC 9935 / NRRL 34936)</name>
    <name type="common">Fusarium vascular wilt of tomato</name>
    <dbReference type="NCBI Taxonomy" id="426428"/>
    <lineage>
        <taxon>Eukaryota</taxon>
        <taxon>Fungi</taxon>
        <taxon>Dikarya</taxon>
        <taxon>Ascomycota</taxon>
        <taxon>Pezizomycotina</taxon>
        <taxon>Sordariomycetes</taxon>
        <taxon>Hypocreomycetidae</taxon>
        <taxon>Hypocreales</taxon>
        <taxon>Nectriaceae</taxon>
        <taxon>Fusarium</taxon>
        <taxon>Fusarium oxysporum species complex</taxon>
    </lineage>
</organism>
<dbReference type="PANTHER" id="PTHR47784">
    <property type="entry name" value="STEROL UPTAKE CONTROL PROTEIN 2"/>
    <property type="match status" value="1"/>
</dbReference>
<reference evidence="2" key="2">
    <citation type="journal article" date="2010" name="Nature">
        <title>Comparative genomics reveals mobile pathogenicity chromosomes in Fusarium.</title>
        <authorList>
            <person name="Ma L.J."/>
            <person name="van der Does H.C."/>
            <person name="Borkovich K.A."/>
            <person name="Coleman J.J."/>
            <person name="Daboussi M.J."/>
            <person name="Di Pietro A."/>
            <person name="Dufresne M."/>
            <person name="Freitag M."/>
            <person name="Grabherr M."/>
            <person name="Henrissat B."/>
            <person name="Houterman P.M."/>
            <person name="Kang S."/>
            <person name="Shim W.B."/>
            <person name="Woloshuk C."/>
            <person name="Xie X."/>
            <person name="Xu J.R."/>
            <person name="Antoniw J."/>
            <person name="Baker S.E."/>
            <person name="Bluhm B.H."/>
            <person name="Breakspear A."/>
            <person name="Brown D.W."/>
            <person name="Butchko R.A."/>
            <person name="Chapman S."/>
            <person name="Coulson R."/>
            <person name="Coutinho P.M."/>
            <person name="Danchin E.G."/>
            <person name="Diener A."/>
            <person name="Gale L.R."/>
            <person name="Gardiner D.M."/>
            <person name="Goff S."/>
            <person name="Hammond-Kosack K.E."/>
            <person name="Hilburn K."/>
            <person name="Hua-Van A."/>
            <person name="Jonkers W."/>
            <person name="Kazan K."/>
            <person name="Kodira C.D."/>
            <person name="Koehrsen M."/>
            <person name="Kumar L."/>
            <person name="Lee Y.H."/>
            <person name="Li L."/>
            <person name="Manners J.M."/>
            <person name="Miranda-Saavedra D."/>
            <person name="Mukherjee M."/>
            <person name="Park G."/>
            <person name="Park J."/>
            <person name="Park S.Y."/>
            <person name="Proctor R.H."/>
            <person name="Regev A."/>
            <person name="Ruiz-Roldan M.C."/>
            <person name="Sain D."/>
            <person name="Sakthikumar S."/>
            <person name="Sykes S."/>
            <person name="Schwartz D.C."/>
            <person name="Turgeon B.G."/>
            <person name="Wapinski I."/>
            <person name="Yoder O."/>
            <person name="Young S."/>
            <person name="Zeng Q."/>
            <person name="Zhou S."/>
            <person name="Galagan J."/>
            <person name="Cuomo C.A."/>
            <person name="Kistler H.C."/>
            <person name="Rep M."/>
        </authorList>
    </citation>
    <scope>NUCLEOTIDE SEQUENCE [LARGE SCALE GENOMIC DNA]</scope>
    <source>
        <strain evidence="2">4287</strain>
    </source>
</reference>
<name>A0A0J9V926_FUSO4</name>
<feature type="region of interest" description="Disordered" evidence="1">
    <location>
        <begin position="201"/>
        <end position="247"/>
    </location>
</feature>
<protein>
    <recommendedName>
        <fullName evidence="4">Transcription factor domain-containing protein</fullName>
    </recommendedName>
</protein>
<evidence type="ECO:0000313" key="3">
    <source>
        <dbReference type="Proteomes" id="UP000009097"/>
    </source>
</evidence>
<feature type="compositionally biased region" description="Low complexity" evidence="1">
    <location>
        <begin position="210"/>
        <end position="220"/>
    </location>
</feature>
<dbReference type="InterPro" id="IPR053157">
    <property type="entry name" value="Sterol_Uptake_Regulator"/>
</dbReference>
<dbReference type="GeneID" id="28960575"/>
<sequence length="560" mass="62345">MRGPPKNWTKTRASGRTATGDGTPLESQPITTANPPPIAPFFRPRIATSALNPILALYQTSMYSVWPIVDADDLVSRLDDKGDLYNYALALATAAATPGQLKAYASLPGQCPPADLCEAECQRVRYVLQCRDDEPNITWLRVAFFLHAYHENRLRGCTKSLLYLCEAIYLAHLISAMKPFRVVPVRGTKCPVACKTPSLKKLTSNPLRDSVSSSSSQSSSNLETPRTDPTDRIPRLPKFLNSTQRGSTKDRIPDLELIHHYTSAAYRTFSSWEGVRQTLQCHVPRECFTQPLLLHQILAFSGFHLAYLHPERRHSYLVQASLHQDQAVVGIYWTLAAGVTSVNCHALYASSVFLLICAFATYPCCEIYHPAYEPLDGLIGIFRLAHGISLISRSSDQDLRKGPLQGLFAGKSAPTAPSEHIRFLVDQLLDLRRQLSEPSADSAGADTDLVLEATDLLADCLLSVHQNYSFSVPAEVRAALLWPLRMLDGFLALIQQREPLAMVLLAYYCVLLRYAETTCWFIKGWATTLMTIIWGNNSGSSCESMIHWPYYLINNFSVTS</sequence>
<dbReference type="KEGG" id="fox:FOXG_19869"/>
<dbReference type="VEuPathDB" id="FungiDB:FOXG_19869"/>